<evidence type="ECO:0000256" key="1">
    <source>
        <dbReference type="ARBA" id="ARBA00010528"/>
    </source>
</evidence>
<comment type="function">
    <text evidence="5">One of the primary rRNA binding proteins, this protein initially binds near the 5'-end of the 23S rRNA. It is important during the early stages of 50S assembly. It makes multiple contacts with different domains of the 23S rRNA in the assembled 50S subunit and ribosome.</text>
</comment>
<keyword evidence="3 5" id="KW-0687">Ribonucleoprotein</keyword>
<dbReference type="EMBL" id="CP036261">
    <property type="protein sequence ID" value="QDS90567.1"/>
    <property type="molecule type" value="Genomic_DNA"/>
</dbReference>
<dbReference type="PANTHER" id="PTHR10746:SF6">
    <property type="entry name" value="LARGE RIBOSOMAL SUBUNIT PROTEIN UL4M"/>
    <property type="match status" value="1"/>
</dbReference>
<dbReference type="AlphaFoldDB" id="A0A517M6T9"/>
<protein>
    <recommendedName>
        <fullName evidence="4 5">Large ribosomal subunit protein uL4</fullName>
    </recommendedName>
</protein>
<dbReference type="InterPro" id="IPR002136">
    <property type="entry name" value="Ribosomal_uL4"/>
</dbReference>
<sequence length="225" mass="24255">MASLTIYNATGGEVGKYDIDPAEIAPRISKQLLHDACVMYQANARMGTHRTKSRAEVAGHKKKMFRQKGTGNARMGHKHTNVRTGGGHGHAIRPRDYSYKMPKKAMQTATRMAIASKIIDEELVVIDKLSFDKPATKEMAGILKALGLDGKTALVATAGRCVNTYKSGRNIAGVSVSPVADLNALTVIKPHRILITKDALDRIRDGVFKQQAAANSESASEAEAS</sequence>
<evidence type="ECO:0000313" key="7">
    <source>
        <dbReference type="EMBL" id="QDS90567.1"/>
    </source>
</evidence>
<feature type="region of interest" description="Disordered" evidence="6">
    <location>
        <begin position="68"/>
        <end position="95"/>
    </location>
</feature>
<evidence type="ECO:0000256" key="4">
    <source>
        <dbReference type="ARBA" id="ARBA00035244"/>
    </source>
</evidence>
<evidence type="ECO:0000313" key="8">
    <source>
        <dbReference type="Proteomes" id="UP000319557"/>
    </source>
</evidence>
<dbReference type="KEGG" id="ruv:EC9_47810"/>
<dbReference type="HAMAP" id="MF_01328_B">
    <property type="entry name" value="Ribosomal_uL4_B"/>
    <property type="match status" value="1"/>
</dbReference>
<dbReference type="Gene3D" id="3.40.1370.10">
    <property type="match status" value="1"/>
</dbReference>
<proteinExistence type="inferred from homology"/>
<dbReference type="GO" id="GO:1990904">
    <property type="term" value="C:ribonucleoprotein complex"/>
    <property type="evidence" value="ECO:0007669"/>
    <property type="project" value="UniProtKB-KW"/>
</dbReference>
<keyword evidence="8" id="KW-1185">Reference proteome</keyword>
<comment type="subunit">
    <text evidence="5">Part of the 50S ribosomal subunit.</text>
</comment>
<name>A0A517M6T9_9BACT</name>
<organism evidence="7 8">
    <name type="scientific">Rosistilla ulvae</name>
    <dbReference type="NCBI Taxonomy" id="1930277"/>
    <lineage>
        <taxon>Bacteria</taxon>
        <taxon>Pseudomonadati</taxon>
        <taxon>Planctomycetota</taxon>
        <taxon>Planctomycetia</taxon>
        <taxon>Pirellulales</taxon>
        <taxon>Pirellulaceae</taxon>
        <taxon>Rosistilla</taxon>
    </lineage>
</organism>
<comment type="function">
    <text evidence="5">Forms part of the polypeptide exit tunnel.</text>
</comment>
<evidence type="ECO:0000256" key="5">
    <source>
        <dbReference type="HAMAP-Rule" id="MF_01328"/>
    </source>
</evidence>
<dbReference type="Proteomes" id="UP000319557">
    <property type="component" value="Chromosome"/>
</dbReference>
<dbReference type="GO" id="GO:0019843">
    <property type="term" value="F:rRNA binding"/>
    <property type="evidence" value="ECO:0007669"/>
    <property type="project" value="UniProtKB-UniRule"/>
</dbReference>
<dbReference type="GO" id="GO:0003735">
    <property type="term" value="F:structural constituent of ribosome"/>
    <property type="evidence" value="ECO:0007669"/>
    <property type="project" value="InterPro"/>
</dbReference>
<dbReference type="RefSeq" id="WP_145348361.1">
    <property type="nucleotide sequence ID" value="NZ_CP036261.1"/>
</dbReference>
<dbReference type="InterPro" id="IPR023574">
    <property type="entry name" value="Ribosomal_uL4_dom_sf"/>
</dbReference>
<accession>A0A517M6T9</accession>
<reference evidence="7 8" key="1">
    <citation type="submission" date="2019-02" db="EMBL/GenBank/DDBJ databases">
        <title>Deep-cultivation of Planctomycetes and their phenomic and genomic characterization uncovers novel biology.</title>
        <authorList>
            <person name="Wiegand S."/>
            <person name="Jogler M."/>
            <person name="Boedeker C."/>
            <person name="Pinto D."/>
            <person name="Vollmers J."/>
            <person name="Rivas-Marin E."/>
            <person name="Kohn T."/>
            <person name="Peeters S.H."/>
            <person name="Heuer A."/>
            <person name="Rast P."/>
            <person name="Oberbeckmann S."/>
            <person name="Bunk B."/>
            <person name="Jeske O."/>
            <person name="Meyerdierks A."/>
            <person name="Storesund J.E."/>
            <person name="Kallscheuer N."/>
            <person name="Luecker S."/>
            <person name="Lage O.M."/>
            <person name="Pohl T."/>
            <person name="Merkel B.J."/>
            <person name="Hornburger P."/>
            <person name="Mueller R.-W."/>
            <person name="Bruemmer F."/>
            <person name="Labrenz M."/>
            <person name="Spormann A.M."/>
            <person name="Op den Camp H."/>
            <person name="Overmann J."/>
            <person name="Amann R."/>
            <person name="Jetten M.S.M."/>
            <person name="Mascher T."/>
            <person name="Medema M.H."/>
            <person name="Devos D.P."/>
            <person name="Kaster A.-K."/>
            <person name="Ovreas L."/>
            <person name="Rohde M."/>
            <person name="Galperin M.Y."/>
            <person name="Jogler C."/>
        </authorList>
    </citation>
    <scope>NUCLEOTIDE SEQUENCE [LARGE SCALE GENOMIC DNA]</scope>
    <source>
        <strain evidence="7 8">EC9</strain>
    </source>
</reference>
<keyword evidence="2 5" id="KW-0689">Ribosomal protein</keyword>
<keyword evidence="5" id="KW-0694">RNA-binding</keyword>
<evidence type="ECO:0000256" key="3">
    <source>
        <dbReference type="ARBA" id="ARBA00023274"/>
    </source>
</evidence>
<evidence type="ECO:0000256" key="2">
    <source>
        <dbReference type="ARBA" id="ARBA00022980"/>
    </source>
</evidence>
<dbReference type="NCBIfam" id="TIGR03953">
    <property type="entry name" value="rplD_bact"/>
    <property type="match status" value="1"/>
</dbReference>
<dbReference type="GO" id="GO:0005840">
    <property type="term" value="C:ribosome"/>
    <property type="evidence" value="ECO:0007669"/>
    <property type="project" value="UniProtKB-KW"/>
</dbReference>
<dbReference type="PANTHER" id="PTHR10746">
    <property type="entry name" value="50S RIBOSOMAL PROTEIN L4"/>
    <property type="match status" value="1"/>
</dbReference>
<dbReference type="OrthoDB" id="9803201at2"/>
<gene>
    <name evidence="5 7" type="primary">rplD</name>
    <name evidence="7" type="ORF">EC9_47810</name>
</gene>
<comment type="similarity">
    <text evidence="1 5">Belongs to the universal ribosomal protein uL4 family.</text>
</comment>
<dbReference type="SUPFAM" id="SSF52166">
    <property type="entry name" value="Ribosomal protein L4"/>
    <property type="match status" value="1"/>
</dbReference>
<dbReference type="GO" id="GO:0006412">
    <property type="term" value="P:translation"/>
    <property type="evidence" value="ECO:0007669"/>
    <property type="project" value="UniProtKB-UniRule"/>
</dbReference>
<dbReference type="InterPro" id="IPR013005">
    <property type="entry name" value="Ribosomal_uL4-like"/>
</dbReference>
<dbReference type="Pfam" id="PF00573">
    <property type="entry name" value="Ribosomal_L4"/>
    <property type="match status" value="1"/>
</dbReference>
<keyword evidence="5" id="KW-0699">rRNA-binding</keyword>
<evidence type="ECO:0000256" key="6">
    <source>
        <dbReference type="SAM" id="MobiDB-lite"/>
    </source>
</evidence>